<name>A0A2W5NCF9_RHOSU</name>
<keyword evidence="2 3" id="KW-0326">Glycosidase</keyword>
<dbReference type="InterPro" id="IPR001547">
    <property type="entry name" value="Glyco_hydro_5"/>
</dbReference>
<dbReference type="GO" id="GO:0004553">
    <property type="term" value="F:hydrolase activity, hydrolyzing O-glycosyl compounds"/>
    <property type="evidence" value="ECO:0007669"/>
    <property type="project" value="InterPro"/>
</dbReference>
<dbReference type="InterPro" id="IPR051923">
    <property type="entry name" value="Glycosyl_Hydrolase_39"/>
</dbReference>
<feature type="domain" description="Glycoside hydrolase family 5" evidence="4">
    <location>
        <begin position="65"/>
        <end position="299"/>
    </location>
</feature>
<dbReference type="Proteomes" id="UP000249185">
    <property type="component" value="Unassembled WGS sequence"/>
</dbReference>
<evidence type="ECO:0000313" key="5">
    <source>
        <dbReference type="EMBL" id="PZQ50774.1"/>
    </source>
</evidence>
<sequence length="364" mass="38573">MNNSIGTISNRIGIVALVLALVLGADGALARRAGAEVTPAPGELGLSVGLDALRWQDGLDLAAEFADYARLGARWLRVDLNWSVIQAAGPDSFDWSTMDRILAGAEGAGLRVLPVPGSAPAWLDGGAGPATPEARAAYAAFLAAAVARYAPRGVRVWEIWNEPNLAGFWPPAPDQVAYARLLEVAFAAIKAADPGARVLFGGLSPVPDVRADQARARGVVPAVRFLADAYANGAGGSFDALSFHPYTWPETPESPEAWTGWNIMTGPIRDLMIAEGDADKKIWITEFGAPTNPGGVDDGTQARILEQGIRLARGYPWAGPLLWYSYRDLGTDPADSEDWYGLVGPGRTPKPAYAAFRALATEAR</sequence>
<keyword evidence="1 3" id="KW-0378">Hydrolase</keyword>
<proteinExistence type="inferred from homology"/>
<dbReference type="PANTHER" id="PTHR12631">
    <property type="entry name" value="ALPHA-L-IDURONIDASE"/>
    <property type="match status" value="1"/>
</dbReference>
<dbReference type="SUPFAM" id="SSF51445">
    <property type="entry name" value="(Trans)glycosidases"/>
    <property type="match status" value="1"/>
</dbReference>
<comment type="caution">
    <text evidence="5">The sequence shown here is derived from an EMBL/GenBank/DDBJ whole genome shotgun (WGS) entry which is preliminary data.</text>
</comment>
<evidence type="ECO:0000256" key="1">
    <source>
        <dbReference type="ARBA" id="ARBA00022801"/>
    </source>
</evidence>
<dbReference type="GO" id="GO:0000272">
    <property type="term" value="P:polysaccharide catabolic process"/>
    <property type="evidence" value="ECO:0007669"/>
    <property type="project" value="InterPro"/>
</dbReference>
<evidence type="ECO:0000259" key="4">
    <source>
        <dbReference type="Pfam" id="PF00150"/>
    </source>
</evidence>
<evidence type="ECO:0000256" key="2">
    <source>
        <dbReference type="ARBA" id="ARBA00023295"/>
    </source>
</evidence>
<evidence type="ECO:0000313" key="6">
    <source>
        <dbReference type="Proteomes" id="UP000249185"/>
    </source>
</evidence>
<protein>
    <recommendedName>
        <fullName evidence="4">Glycoside hydrolase family 5 domain-containing protein</fullName>
    </recommendedName>
</protein>
<comment type="similarity">
    <text evidence="3">Belongs to the glycosyl hydrolase 5 (cellulase A) family.</text>
</comment>
<dbReference type="InterPro" id="IPR017853">
    <property type="entry name" value="GH"/>
</dbReference>
<reference evidence="5 6" key="1">
    <citation type="submission" date="2017-08" db="EMBL/GenBank/DDBJ databases">
        <title>Infants hospitalized years apart are colonized by the same room-sourced microbial strains.</title>
        <authorList>
            <person name="Brooks B."/>
            <person name="Olm M.R."/>
            <person name="Firek B.A."/>
            <person name="Baker R."/>
            <person name="Thomas B.C."/>
            <person name="Morowitz M.J."/>
            <person name="Banfield J.F."/>
        </authorList>
    </citation>
    <scope>NUCLEOTIDE SEQUENCE [LARGE SCALE GENOMIC DNA]</scope>
    <source>
        <strain evidence="5">S2_005_002_R2_34</strain>
    </source>
</reference>
<dbReference type="Gene3D" id="3.20.20.80">
    <property type="entry name" value="Glycosidases"/>
    <property type="match status" value="1"/>
</dbReference>
<dbReference type="PANTHER" id="PTHR12631:SF10">
    <property type="entry name" value="BETA-XYLOSIDASE-LIKE PROTEIN-RELATED"/>
    <property type="match status" value="1"/>
</dbReference>
<dbReference type="Pfam" id="PF00150">
    <property type="entry name" value="Cellulase"/>
    <property type="match status" value="1"/>
</dbReference>
<gene>
    <name evidence="5" type="ORF">DI556_06555</name>
</gene>
<organism evidence="5 6">
    <name type="scientific">Rhodovulum sulfidophilum</name>
    <name type="common">Rhodobacter sulfidophilus</name>
    <dbReference type="NCBI Taxonomy" id="35806"/>
    <lineage>
        <taxon>Bacteria</taxon>
        <taxon>Pseudomonadati</taxon>
        <taxon>Pseudomonadota</taxon>
        <taxon>Alphaproteobacteria</taxon>
        <taxon>Rhodobacterales</taxon>
        <taxon>Paracoccaceae</taxon>
        <taxon>Rhodovulum</taxon>
    </lineage>
</organism>
<accession>A0A2W5NCF9</accession>
<dbReference type="AlphaFoldDB" id="A0A2W5NCF9"/>
<dbReference type="EMBL" id="QFPW01000003">
    <property type="protein sequence ID" value="PZQ50774.1"/>
    <property type="molecule type" value="Genomic_DNA"/>
</dbReference>
<evidence type="ECO:0000256" key="3">
    <source>
        <dbReference type="RuleBase" id="RU361153"/>
    </source>
</evidence>